<reference evidence="2" key="1">
    <citation type="submission" date="2023-07" db="EMBL/GenBank/DDBJ databases">
        <title>Brevundimonas soil sp. nov., isolated from the soil of chemical plant.</title>
        <authorList>
            <person name="Wu N."/>
        </authorList>
    </citation>
    <scope>NUCLEOTIDE SEQUENCE</scope>
    <source>
        <strain evidence="2">XZ-24</strain>
    </source>
</reference>
<dbReference type="RefSeq" id="WP_302109899.1">
    <property type="nucleotide sequence ID" value="NZ_JAUKTR010000003.1"/>
</dbReference>
<gene>
    <name evidence="2" type="ORF">Q0812_08520</name>
</gene>
<evidence type="ECO:0000256" key="1">
    <source>
        <dbReference type="ARBA" id="ARBA00022801"/>
    </source>
</evidence>
<dbReference type="PANTHER" id="PTHR31377">
    <property type="entry name" value="AGMATINE DEIMINASE-RELATED"/>
    <property type="match status" value="1"/>
</dbReference>
<comment type="caution">
    <text evidence="2">The sequence shown here is derived from an EMBL/GenBank/DDBJ whole genome shotgun (WGS) entry which is preliminary data.</text>
</comment>
<keyword evidence="1" id="KW-0378">Hydrolase</keyword>
<name>A0ABT8SLQ3_9CAUL</name>
<evidence type="ECO:0000313" key="3">
    <source>
        <dbReference type="Proteomes" id="UP001169063"/>
    </source>
</evidence>
<protein>
    <submittedName>
        <fullName evidence="2">Agmatine deiminase family protein</fullName>
    </submittedName>
</protein>
<dbReference type="Proteomes" id="UP001169063">
    <property type="component" value="Unassembled WGS sequence"/>
</dbReference>
<proteinExistence type="predicted"/>
<dbReference type="EMBL" id="JAUKTR010000003">
    <property type="protein sequence ID" value="MDO1559470.1"/>
    <property type="molecule type" value="Genomic_DNA"/>
</dbReference>
<dbReference type="InterPro" id="IPR007466">
    <property type="entry name" value="Peptidyl-Arg-deiminase_porph"/>
</dbReference>
<dbReference type="Gene3D" id="3.75.10.10">
    <property type="entry name" value="L-arginine/glycine Amidinotransferase, Chain A"/>
    <property type="match status" value="1"/>
</dbReference>
<keyword evidence="3" id="KW-1185">Reference proteome</keyword>
<dbReference type="PANTHER" id="PTHR31377:SF0">
    <property type="entry name" value="AGMATINE DEIMINASE-RELATED"/>
    <property type="match status" value="1"/>
</dbReference>
<dbReference type="Pfam" id="PF04371">
    <property type="entry name" value="PAD_porph"/>
    <property type="match status" value="1"/>
</dbReference>
<accession>A0ABT8SLQ3</accession>
<evidence type="ECO:0000313" key="2">
    <source>
        <dbReference type="EMBL" id="MDO1559470.1"/>
    </source>
</evidence>
<sequence length="332" mass="35430">MNAPAALRTPAEWESHAAMWLGFPSAADLWLEDLGPAQEEVAALARVLAGPGQERVRLLVCGEDARARAEALLGGVSGVEIVPGRFGDIWLRDTGPIFVHGPEGPRAAGFRFNGWGGKYELPGDDEVAEQIADHAGAPLDRHGFILEGGAVDHNGQGVILTTRQCLLNRNRNTGWTSDEAEAALAAALGARRVIWLQDGLLNDHTDGHVDNLARFVGQNAVLVPQGTGMQDPNFAIYEAAAEALEAQGVQVLRCPSPGRVTDEDDVIVPASFMNFIIANGAVIVPEYEGAPADHMAEALKPLFPDRRIVRLPSDHILTGGGSFHCITQQEIA</sequence>
<organism evidence="2 3">
    <name type="scientific">Peiella sedimenti</name>
    <dbReference type="NCBI Taxonomy" id="3061083"/>
    <lineage>
        <taxon>Bacteria</taxon>
        <taxon>Pseudomonadati</taxon>
        <taxon>Pseudomonadota</taxon>
        <taxon>Alphaproteobacteria</taxon>
        <taxon>Caulobacterales</taxon>
        <taxon>Caulobacteraceae</taxon>
        <taxon>Peiella</taxon>
    </lineage>
</organism>
<dbReference type="SUPFAM" id="SSF55909">
    <property type="entry name" value="Pentein"/>
    <property type="match status" value="1"/>
</dbReference>